<dbReference type="Proteomes" id="UP000254326">
    <property type="component" value="Unassembled WGS sequence"/>
</dbReference>
<keyword evidence="2" id="KW-1185">Reference proteome</keyword>
<reference evidence="1 2" key="1">
    <citation type="submission" date="2018-06" db="EMBL/GenBank/DDBJ databases">
        <title>Marinomonas sp. YLB-05 draft genome sequence.</title>
        <authorList>
            <person name="Yu L."/>
            <person name="Tang X."/>
        </authorList>
    </citation>
    <scope>NUCLEOTIDE SEQUENCE [LARGE SCALE GENOMIC DNA]</scope>
    <source>
        <strain evidence="1 2">YLB-05</strain>
    </source>
</reference>
<dbReference type="EMBL" id="QKRA01000003">
    <property type="protein sequence ID" value="RDL44650.1"/>
    <property type="molecule type" value="Genomic_DNA"/>
</dbReference>
<comment type="caution">
    <text evidence="1">The sequence shown here is derived from an EMBL/GenBank/DDBJ whole genome shotgun (WGS) entry which is preliminary data.</text>
</comment>
<protein>
    <submittedName>
        <fullName evidence="1">Uncharacterized protein</fullName>
    </submittedName>
</protein>
<dbReference type="RefSeq" id="WP_115467913.1">
    <property type="nucleotide sequence ID" value="NZ_QKRA01000003.1"/>
</dbReference>
<evidence type="ECO:0000313" key="2">
    <source>
        <dbReference type="Proteomes" id="UP000254326"/>
    </source>
</evidence>
<name>A0A370UA62_9GAMM</name>
<dbReference type="AlphaFoldDB" id="A0A370UA62"/>
<sequence>MPKNRKPSDEEVQKGIEKAIENGLGIFKTAQFIKVGVARMKRLATKEQLKALKRNGEANLNEVKQQSEERIKARIEESLRLGHSLTACSLHAGASTTRVRELATPSQIKALESNNKADKKTFTPTRNEGGIVIRDQAIARMRMQEIIAAHRAIGRRHV</sequence>
<accession>A0A370UA62</accession>
<evidence type="ECO:0000313" key="1">
    <source>
        <dbReference type="EMBL" id="RDL44650.1"/>
    </source>
</evidence>
<gene>
    <name evidence="1" type="ORF">DN730_09705</name>
</gene>
<organism evidence="1 2">
    <name type="scientific">Marinomonas piezotolerans</name>
    <dbReference type="NCBI Taxonomy" id="2213058"/>
    <lineage>
        <taxon>Bacteria</taxon>
        <taxon>Pseudomonadati</taxon>
        <taxon>Pseudomonadota</taxon>
        <taxon>Gammaproteobacteria</taxon>
        <taxon>Oceanospirillales</taxon>
        <taxon>Oceanospirillaceae</taxon>
        <taxon>Marinomonas</taxon>
    </lineage>
</organism>
<proteinExistence type="predicted"/>